<feature type="region of interest" description="Disordered" evidence="1">
    <location>
        <begin position="1"/>
        <end position="67"/>
    </location>
</feature>
<accession>A0ABQ3P0Q9</accession>
<dbReference type="InterPro" id="IPR009282">
    <property type="entry name" value="DUF937"/>
</dbReference>
<comment type="caution">
    <text evidence="2">The sequence shown here is derived from an EMBL/GenBank/DDBJ whole genome shotgun (WGS) entry which is preliminary data.</text>
</comment>
<protein>
    <recommendedName>
        <fullName evidence="4">DUF937 domain-containing protein</fullName>
    </recommendedName>
</protein>
<organism evidence="2 3">
    <name type="scientific">Streptomyces virginiae</name>
    <name type="common">Streptomyces cinnamonensis</name>
    <dbReference type="NCBI Taxonomy" id="1961"/>
    <lineage>
        <taxon>Bacteria</taxon>
        <taxon>Bacillati</taxon>
        <taxon>Actinomycetota</taxon>
        <taxon>Actinomycetes</taxon>
        <taxon>Kitasatosporales</taxon>
        <taxon>Streptomycetaceae</taxon>
        <taxon>Streptomyces</taxon>
    </lineage>
</organism>
<feature type="region of interest" description="Disordered" evidence="1">
    <location>
        <begin position="232"/>
        <end position="252"/>
    </location>
</feature>
<name>A0ABQ3P0Q9_STRVG</name>
<reference evidence="3" key="1">
    <citation type="submission" date="2020-09" db="EMBL/GenBank/DDBJ databases">
        <title>Whole genome shotgun sequence of Streptomyces cinnamonensis NBRC 15873.</title>
        <authorList>
            <person name="Komaki H."/>
            <person name="Tamura T."/>
        </authorList>
    </citation>
    <scope>NUCLEOTIDE SEQUENCE [LARGE SCALE GENOMIC DNA]</scope>
    <source>
        <strain evidence="3">NBRC 15873</strain>
    </source>
</reference>
<evidence type="ECO:0000256" key="1">
    <source>
        <dbReference type="SAM" id="MobiDB-lite"/>
    </source>
</evidence>
<evidence type="ECO:0000313" key="3">
    <source>
        <dbReference type="Proteomes" id="UP000660554"/>
    </source>
</evidence>
<dbReference type="Proteomes" id="UP000660554">
    <property type="component" value="Unassembled WGS sequence"/>
</dbReference>
<dbReference type="Pfam" id="PF06078">
    <property type="entry name" value="DUF937"/>
    <property type="match status" value="1"/>
</dbReference>
<sequence length="271" mass="26914">MTRSYRAAPTSRQACGQREGGPASRPDPLTVTPPSSDFPIPPDPSPEVPTQHTTHGPPGGLHPESQIYVSVTQRLPEVPANRHRSSVSGMSESSFQDDVLGELGDDKLNEIASLLGTDAAGARDTVATTVGAMTGDLQQKADADDEDGAEVRQALAEAAEPPLQGVSTLGGGLGGLLSGGMMAGVLAKLSRPVAAAVSKKTGIPAATVSRVIEMLIPVLLAVFAKRAAAGRATGAPTGAGTPAGGAPGAAPTGAGGGLGDLLGQILGGGKK</sequence>
<gene>
    <name evidence="2" type="ORF">Scinn_80760</name>
</gene>
<feature type="compositionally biased region" description="Gly residues" evidence="1">
    <location>
        <begin position="241"/>
        <end position="252"/>
    </location>
</feature>
<evidence type="ECO:0008006" key="4">
    <source>
        <dbReference type="Google" id="ProtNLM"/>
    </source>
</evidence>
<proteinExistence type="predicted"/>
<dbReference type="EMBL" id="BNDV01000018">
    <property type="protein sequence ID" value="GHI18613.1"/>
    <property type="molecule type" value="Genomic_DNA"/>
</dbReference>
<keyword evidence="3" id="KW-1185">Reference proteome</keyword>
<evidence type="ECO:0000313" key="2">
    <source>
        <dbReference type="EMBL" id="GHI18613.1"/>
    </source>
</evidence>